<dbReference type="EMBL" id="GBXM01043290">
    <property type="protein sequence ID" value="JAH65287.1"/>
    <property type="molecule type" value="Transcribed_RNA"/>
</dbReference>
<name>A0A0E9UHN0_ANGAN</name>
<evidence type="ECO:0000313" key="1">
    <source>
        <dbReference type="EMBL" id="JAH65287.1"/>
    </source>
</evidence>
<dbReference type="AlphaFoldDB" id="A0A0E9UHN0"/>
<dbReference type="PROSITE" id="PS51257">
    <property type="entry name" value="PROKAR_LIPOPROTEIN"/>
    <property type="match status" value="1"/>
</dbReference>
<protein>
    <submittedName>
        <fullName evidence="1">Uncharacterized protein</fullName>
    </submittedName>
</protein>
<reference evidence="1" key="2">
    <citation type="journal article" date="2015" name="Fish Shellfish Immunol.">
        <title>Early steps in the European eel (Anguilla anguilla)-Vibrio vulnificus interaction in the gills: Role of the RtxA13 toxin.</title>
        <authorList>
            <person name="Callol A."/>
            <person name="Pajuelo D."/>
            <person name="Ebbesson L."/>
            <person name="Teles M."/>
            <person name="MacKenzie S."/>
            <person name="Amaro C."/>
        </authorList>
    </citation>
    <scope>NUCLEOTIDE SEQUENCE</scope>
</reference>
<sequence length="20" mass="2170">MVCFRSPSYNAVVCSCDCDA</sequence>
<proteinExistence type="predicted"/>
<accession>A0A0E9UHN0</accession>
<reference evidence="1" key="1">
    <citation type="submission" date="2014-11" db="EMBL/GenBank/DDBJ databases">
        <authorList>
            <person name="Amaro Gonzalez C."/>
        </authorList>
    </citation>
    <scope>NUCLEOTIDE SEQUENCE</scope>
</reference>
<organism evidence="1">
    <name type="scientific">Anguilla anguilla</name>
    <name type="common">European freshwater eel</name>
    <name type="synonym">Muraena anguilla</name>
    <dbReference type="NCBI Taxonomy" id="7936"/>
    <lineage>
        <taxon>Eukaryota</taxon>
        <taxon>Metazoa</taxon>
        <taxon>Chordata</taxon>
        <taxon>Craniata</taxon>
        <taxon>Vertebrata</taxon>
        <taxon>Euteleostomi</taxon>
        <taxon>Actinopterygii</taxon>
        <taxon>Neopterygii</taxon>
        <taxon>Teleostei</taxon>
        <taxon>Anguilliformes</taxon>
        <taxon>Anguillidae</taxon>
        <taxon>Anguilla</taxon>
    </lineage>
</organism>